<keyword evidence="2" id="KW-0720">Serine protease</keyword>
<keyword evidence="2 5" id="KW-0645">Protease</keyword>
<dbReference type="Gene3D" id="2.40.10.10">
    <property type="entry name" value="Trypsin-like serine proteases"/>
    <property type="match status" value="1"/>
</dbReference>
<proteinExistence type="predicted"/>
<sequence>MVNKLAHSLSIFIALGVSSSVYAQAEQQKLLPYIIGGDEVAVATEDNFMASLRMNKANESHFCGATVLNDRWLLTAAHCVVGGGGAGASGLAVAAPSDITVTTGLVDNASANIKDIYSATHVVVHPDYNPLILLQVSTDNGVDLETEIINTALDNDVALIRVNRDFDGVGKVTLASTSLAVELDDKLKAEWNEKNLPENVKVQGWGVTEAISTPEDEETAEENSLAFEGDTSDTLLETMLASFPIDKCYERFESQDPAGIFIDSPSNTTKLCTLPARKLEGPDLIGPDACFGDSGGPLLTQDNNSNWVQIGIVSGGSAGEPQCGSLTRPTFYARVGTYYNWINESVAVVPEQAITLPEFLAKEKADAEMNCNDSISANNCNITEDDGGSGGHIGVLSLALLGVMSFVRRKKS</sequence>
<feature type="domain" description="Peptidase S1" evidence="4">
    <location>
        <begin position="34"/>
        <end position="347"/>
    </location>
</feature>
<gene>
    <name evidence="5" type="ORF">BTO08_20375</name>
</gene>
<protein>
    <submittedName>
        <fullName evidence="5">Serine protease</fullName>
    </submittedName>
</protein>
<evidence type="ECO:0000256" key="2">
    <source>
        <dbReference type="RuleBase" id="RU363034"/>
    </source>
</evidence>
<keyword evidence="3" id="KW-0732">Signal</keyword>
<evidence type="ECO:0000313" key="6">
    <source>
        <dbReference type="Proteomes" id="UP000238730"/>
    </source>
</evidence>
<dbReference type="SUPFAM" id="SSF50494">
    <property type="entry name" value="Trypsin-like serine proteases"/>
    <property type="match status" value="1"/>
</dbReference>
<dbReference type="PANTHER" id="PTHR24258">
    <property type="entry name" value="SERINE PROTEASE-RELATED"/>
    <property type="match status" value="1"/>
</dbReference>
<dbReference type="OrthoDB" id="9813836at2"/>
<dbReference type="Proteomes" id="UP000238730">
    <property type="component" value="Unassembled WGS sequence"/>
</dbReference>
<feature type="chain" id="PRO_5015462078" evidence="3">
    <location>
        <begin position="24"/>
        <end position="412"/>
    </location>
</feature>
<dbReference type="GO" id="GO:0004252">
    <property type="term" value="F:serine-type endopeptidase activity"/>
    <property type="evidence" value="ECO:0007669"/>
    <property type="project" value="InterPro"/>
</dbReference>
<dbReference type="PROSITE" id="PS00135">
    <property type="entry name" value="TRYPSIN_SER"/>
    <property type="match status" value="1"/>
</dbReference>
<evidence type="ECO:0000259" key="4">
    <source>
        <dbReference type="PROSITE" id="PS50240"/>
    </source>
</evidence>
<dbReference type="InterPro" id="IPR020008">
    <property type="entry name" value="GlyGly_CTERM"/>
</dbReference>
<dbReference type="CDD" id="cd00190">
    <property type="entry name" value="Tryp_SPc"/>
    <property type="match status" value="1"/>
</dbReference>
<dbReference type="NCBIfam" id="TIGR03501">
    <property type="entry name" value="GlyGly_CTERM"/>
    <property type="match status" value="1"/>
</dbReference>
<keyword evidence="1" id="KW-1015">Disulfide bond</keyword>
<organism evidence="5 6">
    <name type="scientific">Photobacterium angustum</name>
    <dbReference type="NCBI Taxonomy" id="661"/>
    <lineage>
        <taxon>Bacteria</taxon>
        <taxon>Pseudomonadati</taxon>
        <taxon>Pseudomonadota</taxon>
        <taxon>Gammaproteobacteria</taxon>
        <taxon>Vibrionales</taxon>
        <taxon>Vibrionaceae</taxon>
        <taxon>Photobacterium</taxon>
    </lineage>
</organism>
<evidence type="ECO:0000256" key="1">
    <source>
        <dbReference type="ARBA" id="ARBA00023157"/>
    </source>
</evidence>
<dbReference type="PANTHER" id="PTHR24258:SF116">
    <property type="entry name" value="FI16631P1-RELATED"/>
    <property type="match status" value="1"/>
</dbReference>
<dbReference type="InterPro" id="IPR001314">
    <property type="entry name" value="Peptidase_S1A"/>
</dbReference>
<dbReference type="Pfam" id="PF00089">
    <property type="entry name" value="Trypsin"/>
    <property type="match status" value="2"/>
</dbReference>
<dbReference type="SMART" id="SM00020">
    <property type="entry name" value="Tryp_SPc"/>
    <property type="match status" value="1"/>
</dbReference>
<dbReference type="PROSITE" id="PS00134">
    <property type="entry name" value="TRYPSIN_HIS"/>
    <property type="match status" value="1"/>
</dbReference>
<feature type="signal peptide" evidence="3">
    <location>
        <begin position="1"/>
        <end position="23"/>
    </location>
</feature>
<dbReference type="InterPro" id="IPR018114">
    <property type="entry name" value="TRYPSIN_HIS"/>
</dbReference>
<dbReference type="InterPro" id="IPR001254">
    <property type="entry name" value="Trypsin_dom"/>
</dbReference>
<evidence type="ECO:0000256" key="3">
    <source>
        <dbReference type="SAM" id="SignalP"/>
    </source>
</evidence>
<evidence type="ECO:0000313" key="5">
    <source>
        <dbReference type="EMBL" id="PQJ62585.1"/>
    </source>
</evidence>
<dbReference type="InterPro" id="IPR009003">
    <property type="entry name" value="Peptidase_S1_PA"/>
</dbReference>
<accession>A0A2S7VKX5</accession>
<dbReference type="PRINTS" id="PR00722">
    <property type="entry name" value="CHYMOTRYPSIN"/>
</dbReference>
<dbReference type="InterPro" id="IPR043504">
    <property type="entry name" value="Peptidase_S1_PA_chymotrypsin"/>
</dbReference>
<dbReference type="InterPro" id="IPR033116">
    <property type="entry name" value="TRYPSIN_SER"/>
</dbReference>
<keyword evidence="2" id="KW-0378">Hydrolase</keyword>
<comment type="caution">
    <text evidence="5">The sequence shown here is derived from an EMBL/GenBank/DDBJ whole genome shotgun (WGS) entry which is preliminary data.</text>
</comment>
<dbReference type="EMBL" id="MSCJ01000003">
    <property type="protein sequence ID" value="PQJ62585.1"/>
    <property type="molecule type" value="Genomic_DNA"/>
</dbReference>
<dbReference type="AlphaFoldDB" id="A0A2S7VKX5"/>
<dbReference type="PROSITE" id="PS50240">
    <property type="entry name" value="TRYPSIN_DOM"/>
    <property type="match status" value="1"/>
</dbReference>
<reference evidence="5 6" key="1">
    <citation type="submission" date="2016-12" db="EMBL/GenBank/DDBJ databases">
        <title>Diversity of luminous bacteria.</title>
        <authorList>
            <person name="Yoshizawa S."/>
            <person name="Kogure K."/>
        </authorList>
    </citation>
    <scope>NUCLEOTIDE SEQUENCE [LARGE SCALE GENOMIC DNA]</scope>
    <source>
        <strain evidence="5 6">LC1-200</strain>
    </source>
</reference>
<dbReference type="GO" id="GO:0006508">
    <property type="term" value="P:proteolysis"/>
    <property type="evidence" value="ECO:0007669"/>
    <property type="project" value="UniProtKB-KW"/>
</dbReference>
<name>A0A2S7VKX5_PHOAN</name>